<sequence>MPPAGPRNPQKYDWHSRPAKTSFQGNYKSPIKKKSAF</sequence>
<reference evidence="2" key="2">
    <citation type="journal article" date="2015" name="Fish Shellfish Immunol.">
        <title>Early steps in the European eel (Anguilla anguilla)-Vibrio vulnificus interaction in the gills: Role of the RtxA13 toxin.</title>
        <authorList>
            <person name="Callol A."/>
            <person name="Pajuelo D."/>
            <person name="Ebbesson L."/>
            <person name="Teles M."/>
            <person name="MacKenzie S."/>
            <person name="Amaro C."/>
        </authorList>
    </citation>
    <scope>NUCLEOTIDE SEQUENCE</scope>
</reference>
<feature type="region of interest" description="Disordered" evidence="1">
    <location>
        <begin position="1"/>
        <end position="37"/>
    </location>
</feature>
<protein>
    <submittedName>
        <fullName evidence="2">Uncharacterized protein</fullName>
    </submittedName>
</protein>
<reference evidence="2" key="1">
    <citation type="submission" date="2014-11" db="EMBL/GenBank/DDBJ databases">
        <authorList>
            <person name="Amaro Gonzalez C."/>
        </authorList>
    </citation>
    <scope>NUCLEOTIDE SEQUENCE</scope>
</reference>
<dbReference type="EMBL" id="GBXM01039201">
    <property type="protein sequence ID" value="JAH69376.1"/>
    <property type="molecule type" value="Transcribed_RNA"/>
</dbReference>
<evidence type="ECO:0000256" key="1">
    <source>
        <dbReference type="SAM" id="MobiDB-lite"/>
    </source>
</evidence>
<proteinExistence type="predicted"/>
<accession>A0A0E9UUF6</accession>
<evidence type="ECO:0000313" key="2">
    <source>
        <dbReference type="EMBL" id="JAH69376.1"/>
    </source>
</evidence>
<dbReference type="AlphaFoldDB" id="A0A0E9UUF6"/>
<organism evidence="2">
    <name type="scientific">Anguilla anguilla</name>
    <name type="common">European freshwater eel</name>
    <name type="synonym">Muraena anguilla</name>
    <dbReference type="NCBI Taxonomy" id="7936"/>
    <lineage>
        <taxon>Eukaryota</taxon>
        <taxon>Metazoa</taxon>
        <taxon>Chordata</taxon>
        <taxon>Craniata</taxon>
        <taxon>Vertebrata</taxon>
        <taxon>Euteleostomi</taxon>
        <taxon>Actinopterygii</taxon>
        <taxon>Neopterygii</taxon>
        <taxon>Teleostei</taxon>
        <taxon>Anguilliformes</taxon>
        <taxon>Anguillidae</taxon>
        <taxon>Anguilla</taxon>
    </lineage>
</organism>
<name>A0A0E9UUF6_ANGAN</name>